<dbReference type="Proteomes" id="UP000014854">
    <property type="component" value="Unassembled WGS sequence"/>
</dbReference>
<name>S7HYZ8_VIBFL</name>
<evidence type="ECO:0000313" key="2">
    <source>
        <dbReference type="Proteomes" id="UP000014854"/>
    </source>
</evidence>
<dbReference type="AlphaFoldDB" id="S7HYZ8"/>
<evidence type="ECO:0000313" key="1">
    <source>
        <dbReference type="EMBL" id="EPP21034.1"/>
    </source>
</evidence>
<gene>
    <name evidence="1" type="ORF">L910_1462</name>
</gene>
<reference evidence="1 2" key="1">
    <citation type="journal article" date="2013" name="Gut Pathog.">
        <title>Evidence of a new metabolic capacity in an emerging diarrheal pathogen: lessons from the draft genomes of Vibrio fluvialis strains PG41 and I21563.</title>
        <authorList>
            <person name="Khatri I."/>
            <person name="Mahajan S."/>
            <person name="Dureja C."/>
            <person name="Subramanian S."/>
            <person name="Raychaudhuri S."/>
        </authorList>
    </citation>
    <scope>NUCLEOTIDE SEQUENCE [LARGE SCALE GENOMIC DNA]</scope>
    <source>
        <strain evidence="1 2">PG41</strain>
    </source>
</reference>
<organism evidence="1 2">
    <name type="scientific">Vibrio fluvialis PG41</name>
    <dbReference type="NCBI Taxonomy" id="1336752"/>
    <lineage>
        <taxon>Bacteria</taxon>
        <taxon>Pseudomonadati</taxon>
        <taxon>Pseudomonadota</taxon>
        <taxon>Gammaproteobacteria</taxon>
        <taxon>Vibrionales</taxon>
        <taxon>Vibrionaceae</taxon>
        <taxon>Vibrio</taxon>
    </lineage>
</organism>
<protein>
    <submittedName>
        <fullName evidence="1">Uncharacterized protein</fullName>
    </submittedName>
</protein>
<comment type="caution">
    <text evidence="1">The sequence shown here is derived from an EMBL/GenBank/DDBJ whole genome shotgun (WGS) entry which is preliminary data.</text>
</comment>
<dbReference type="EMBL" id="ASXS01000015">
    <property type="protein sequence ID" value="EPP21034.1"/>
    <property type="molecule type" value="Genomic_DNA"/>
</dbReference>
<proteinExistence type="predicted"/>
<sequence length="39" mass="4736">MNKIALCCAAAPRELYEQNRFYAQYCFYLRFRDKTLTHS</sequence>
<accession>S7HYZ8</accession>